<dbReference type="Gene3D" id="3.40.190.290">
    <property type="match status" value="1"/>
</dbReference>
<dbReference type="PANTHER" id="PTHR30427:SF1">
    <property type="entry name" value="TRANSCRIPTIONAL ACTIVATOR PROTEIN LYSR"/>
    <property type="match status" value="1"/>
</dbReference>
<dbReference type="Proteomes" id="UP001531129">
    <property type="component" value="Unassembled WGS sequence"/>
</dbReference>
<evidence type="ECO:0000256" key="2">
    <source>
        <dbReference type="ARBA" id="ARBA00023015"/>
    </source>
</evidence>
<dbReference type="PRINTS" id="PR00039">
    <property type="entry name" value="HTHLYSR"/>
</dbReference>
<dbReference type="InterPro" id="IPR036390">
    <property type="entry name" value="WH_DNA-bd_sf"/>
</dbReference>
<dbReference type="InterPro" id="IPR000847">
    <property type="entry name" value="LysR_HTH_N"/>
</dbReference>
<keyword evidence="4" id="KW-0010">Activator</keyword>
<keyword evidence="2" id="KW-0805">Transcription regulation</keyword>
<dbReference type="InterPro" id="IPR005119">
    <property type="entry name" value="LysR_subst-bd"/>
</dbReference>
<evidence type="ECO:0000313" key="7">
    <source>
        <dbReference type="EMBL" id="MEI1248949.1"/>
    </source>
</evidence>
<sequence length="327" mass="35987">MLTTQRSSLPYVIKTMDERTIVFTLRQIEVFNAVMETGSVVGAAEMLNVSQPVVSRILRHLEDQTKVPLFERSKGRLQPTAHAALIFSEVATVFRNIRSLQDSMRRMAVGEDMIIRVGASPSLAANLVPRAMLRLRKRYPKLIMRLDVLSISQVTDYLVFGEGEMVIGVYQQDHPSISTQLLGSGEIVAVTHGKAADQVGSLDEKGLAHLSSTDLIGFESTTPHGRSITGYLANRGLRYEPTTIVRFAETACQMVDVGLGSAFVDSFTAAGFADRNISIHRLPQPPQMGVYVHTHIERGLSSFGRVLRSSLTTEVEDSGKRFEALLA</sequence>
<keyword evidence="5" id="KW-0804">Transcription</keyword>
<dbReference type="SUPFAM" id="SSF46785">
    <property type="entry name" value="Winged helix' DNA-binding domain"/>
    <property type="match status" value="1"/>
</dbReference>
<dbReference type="EMBL" id="JBAMYC010000006">
    <property type="protein sequence ID" value="MEI1248949.1"/>
    <property type="molecule type" value="Genomic_DNA"/>
</dbReference>
<evidence type="ECO:0000256" key="4">
    <source>
        <dbReference type="ARBA" id="ARBA00023159"/>
    </source>
</evidence>
<protein>
    <submittedName>
        <fullName evidence="7">LysR family transcriptional regulator</fullName>
    </submittedName>
</protein>
<evidence type="ECO:0000256" key="3">
    <source>
        <dbReference type="ARBA" id="ARBA00023125"/>
    </source>
</evidence>
<dbReference type="PANTHER" id="PTHR30427">
    <property type="entry name" value="TRANSCRIPTIONAL ACTIVATOR PROTEIN LYSR"/>
    <property type="match status" value="1"/>
</dbReference>
<dbReference type="RefSeq" id="WP_264396557.1">
    <property type="nucleotide sequence ID" value="NZ_JBAMYB010000006.1"/>
</dbReference>
<comment type="caution">
    <text evidence="7">The sequence shown here is derived from an EMBL/GenBank/DDBJ whole genome shotgun (WGS) entry which is preliminary data.</text>
</comment>
<dbReference type="InterPro" id="IPR036388">
    <property type="entry name" value="WH-like_DNA-bd_sf"/>
</dbReference>
<evidence type="ECO:0000256" key="1">
    <source>
        <dbReference type="ARBA" id="ARBA00009437"/>
    </source>
</evidence>
<evidence type="ECO:0000313" key="8">
    <source>
        <dbReference type="Proteomes" id="UP001531129"/>
    </source>
</evidence>
<name>A0ABU8CLS9_9HYPH</name>
<dbReference type="PROSITE" id="PS50931">
    <property type="entry name" value="HTH_LYSR"/>
    <property type="match status" value="1"/>
</dbReference>
<organism evidence="7 8">
    <name type="scientific">Rhizobium aouanii</name>
    <dbReference type="NCBI Taxonomy" id="3118145"/>
    <lineage>
        <taxon>Bacteria</taxon>
        <taxon>Pseudomonadati</taxon>
        <taxon>Pseudomonadota</taxon>
        <taxon>Alphaproteobacteria</taxon>
        <taxon>Hyphomicrobiales</taxon>
        <taxon>Rhizobiaceae</taxon>
        <taxon>Rhizobium/Agrobacterium group</taxon>
        <taxon>Rhizobium</taxon>
    </lineage>
</organism>
<keyword evidence="8" id="KW-1185">Reference proteome</keyword>
<reference evidence="7 8" key="1">
    <citation type="submission" date="2024-01" db="EMBL/GenBank/DDBJ databases">
        <title>Draft genome sequences of three bacterial strains isolated from Acacia saligna represent a potential new species within the genus Rhizobium.</title>
        <authorList>
            <person name="Tambong J.T."/>
            <person name="Mnasri B."/>
        </authorList>
    </citation>
    <scope>NUCLEOTIDE SEQUENCE [LARGE SCALE GENOMIC DNA]</scope>
    <source>
        <strain evidence="7 8">1AS12I</strain>
    </source>
</reference>
<feature type="domain" description="HTH lysR-type" evidence="6">
    <location>
        <begin position="23"/>
        <end position="80"/>
    </location>
</feature>
<dbReference type="Pfam" id="PF00126">
    <property type="entry name" value="HTH_1"/>
    <property type="match status" value="1"/>
</dbReference>
<gene>
    <name evidence="7" type="ORF">V8Q02_13145</name>
</gene>
<dbReference type="SUPFAM" id="SSF53850">
    <property type="entry name" value="Periplasmic binding protein-like II"/>
    <property type="match status" value="1"/>
</dbReference>
<keyword evidence="3" id="KW-0238">DNA-binding</keyword>
<dbReference type="Gene3D" id="1.10.10.10">
    <property type="entry name" value="Winged helix-like DNA-binding domain superfamily/Winged helix DNA-binding domain"/>
    <property type="match status" value="1"/>
</dbReference>
<dbReference type="Pfam" id="PF03466">
    <property type="entry name" value="LysR_substrate"/>
    <property type="match status" value="1"/>
</dbReference>
<evidence type="ECO:0000259" key="6">
    <source>
        <dbReference type="PROSITE" id="PS50931"/>
    </source>
</evidence>
<proteinExistence type="inferred from homology"/>
<comment type="similarity">
    <text evidence="1">Belongs to the LysR transcriptional regulatory family.</text>
</comment>
<evidence type="ECO:0000256" key="5">
    <source>
        <dbReference type="ARBA" id="ARBA00023163"/>
    </source>
</evidence>
<accession>A0ABU8CLS9</accession>